<sequence length="162" mass="18549">MGRNTQLEKPDYLAKWESKQQWYVDNGFAEQLIISRDRKGAIDSSEIDMLIKEKILGLDLSEMKKSWDEIIELSDDAVIIEFAKKAIEKDLALPVWGYEITLDDEVVGELEFAWLDTKVAIYTENGLSEENAEQLESEGWHTLDFSTFKVKKLVNVISAMIG</sequence>
<dbReference type="OrthoDB" id="9802640at2"/>
<dbReference type="Proteomes" id="UP000240904">
    <property type="component" value="Unassembled WGS sequence"/>
</dbReference>
<comment type="caution">
    <text evidence="1">The sequence shown here is derived from an EMBL/GenBank/DDBJ whole genome shotgun (WGS) entry which is preliminary data.</text>
</comment>
<organism evidence="1 2">
    <name type="scientific">Photobacterium lipolyticum</name>
    <dbReference type="NCBI Taxonomy" id="266810"/>
    <lineage>
        <taxon>Bacteria</taxon>
        <taxon>Pseudomonadati</taxon>
        <taxon>Pseudomonadota</taxon>
        <taxon>Gammaproteobacteria</taxon>
        <taxon>Vibrionales</taxon>
        <taxon>Vibrionaceae</taxon>
        <taxon>Photobacterium</taxon>
    </lineage>
</organism>
<accession>A0A2T3N2Z3</accession>
<reference evidence="1 2" key="1">
    <citation type="submission" date="2018-03" db="EMBL/GenBank/DDBJ databases">
        <title>Whole genome sequencing of Histamine producing bacteria.</title>
        <authorList>
            <person name="Butler K."/>
        </authorList>
    </citation>
    <scope>NUCLEOTIDE SEQUENCE [LARGE SCALE GENOMIC DNA]</scope>
    <source>
        <strain evidence="1 2">DSM 16190</strain>
    </source>
</reference>
<name>A0A2T3N2Z3_9GAMM</name>
<dbReference type="EMBL" id="PYMC01000002">
    <property type="protein sequence ID" value="PSW06736.1"/>
    <property type="molecule type" value="Genomic_DNA"/>
</dbReference>
<keyword evidence="2" id="KW-1185">Reference proteome</keyword>
<dbReference type="RefSeq" id="WP_107282100.1">
    <property type="nucleotide sequence ID" value="NZ_PYMC01000002.1"/>
</dbReference>
<evidence type="ECO:0000313" key="2">
    <source>
        <dbReference type="Proteomes" id="UP000240904"/>
    </source>
</evidence>
<dbReference type="AlphaFoldDB" id="A0A2T3N2Z3"/>
<gene>
    <name evidence="1" type="ORF">C9I89_04165</name>
</gene>
<evidence type="ECO:0000313" key="1">
    <source>
        <dbReference type="EMBL" id="PSW06736.1"/>
    </source>
</evidence>
<protein>
    <submittedName>
        <fullName evidence="1">Uncharacterized protein</fullName>
    </submittedName>
</protein>
<proteinExistence type="predicted"/>